<evidence type="ECO:0000256" key="1">
    <source>
        <dbReference type="SAM" id="MobiDB-lite"/>
    </source>
</evidence>
<dbReference type="Proteomes" id="UP000242791">
    <property type="component" value="Unassembled WGS sequence"/>
</dbReference>
<dbReference type="EMBL" id="LGTZ01001182">
    <property type="protein sequence ID" value="OJD22068.1"/>
    <property type="molecule type" value="Genomic_DNA"/>
</dbReference>
<feature type="compositionally biased region" description="Polar residues" evidence="1">
    <location>
        <begin position="160"/>
        <end position="178"/>
    </location>
</feature>
<dbReference type="VEuPathDB" id="FungiDB:ACJ73_06588"/>
<protein>
    <submittedName>
        <fullName evidence="2">Uncharacterized protein</fullName>
    </submittedName>
</protein>
<evidence type="ECO:0000313" key="3">
    <source>
        <dbReference type="Proteomes" id="UP000242791"/>
    </source>
</evidence>
<comment type="caution">
    <text evidence="2">The sequence shown here is derived from an EMBL/GenBank/DDBJ whole genome shotgun (WGS) entry which is preliminary data.</text>
</comment>
<sequence length="288" mass="31674">MHGEGGWVAGGGGRRGAVDHQTVDVVEDNVYHCRGAVYDFETRVSSVRDREQDLGLGFQVSIRWCPFDRAAHGALKCVIDELLLVISVAVDVFLLAGGGFSDDHEYCEGCLHVVHLRITAGHWRRKTMVGNVEMIIEICLIASITHTVSDHLPGSHCSAHHQQPQQTTSNWSSNQTAKNGPCLTKPDIPLPLQANAKRASDFAPTQVTYIDGWLDKVTNEDVDYDYYHAIIDEYNYRGDHHHLSLPVTMPSGDEDSDSASDGDGGSSSGSTASARRRSLLSKTVYRNW</sequence>
<gene>
    <name evidence="2" type="ORF">ACJ73_06588</name>
</gene>
<evidence type="ECO:0000313" key="2">
    <source>
        <dbReference type="EMBL" id="OJD22068.1"/>
    </source>
</evidence>
<reference evidence="2 3" key="1">
    <citation type="submission" date="2015-08" db="EMBL/GenBank/DDBJ databases">
        <title>Emmonsia species relationships and genome sequence.</title>
        <authorList>
            <person name="Cuomo C.A."/>
            <person name="Schwartz I.S."/>
            <person name="Kenyon C."/>
            <person name="De Hoog G.S."/>
            <person name="Govender N.P."/>
            <person name="Botha A."/>
            <person name="Moreno L."/>
            <person name="De Vries M."/>
            <person name="Munoz J.F."/>
            <person name="Stielow J.B."/>
        </authorList>
    </citation>
    <scope>NUCLEOTIDE SEQUENCE [LARGE SCALE GENOMIC DNA]</scope>
    <source>
        <strain evidence="2 3">EI222</strain>
    </source>
</reference>
<name>A0A1J9R240_9EURO</name>
<proteinExistence type="predicted"/>
<feature type="region of interest" description="Disordered" evidence="1">
    <location>
        <begin position="245"/>
        <end position="288"/>
    </location>
</feature>
<dbReference type="AlphaFoldDB" id="A0A1J9R240"/>
<feature type="region of interest" description="Disordered" evidence="1">
    <location>
        <begin position="155"/>
        <end position="185"/>
    </location>
</feature>
<keyword evidence="3" id="KW-1185">Reference proteome</keyword>
<organism evidence="2 3">
    <name type="scientific">Blastomyces percursus</name>
    <dbReference type="NCBI Taxonomy" id="1658174"/>
    <lineage>
        <taxon>Eukaryota</taxon>
        <taxon>Fungi</taxon>
        <taxon>Dikarya</taxon>
        <taxon>Ascomycota</taxon>
        <taxon>Pezizomycotina</taxon>
        <taxon>Eurotiomycetes</taxon>
        <taxon>Eurotiomycetidae</taxon>
        <taxon>Onygenales</taxon>
        <taxon>Ajellomycetaceae</taxon>
        <taxon>Blastomyces</taxon>
    </lineage>
</organism>
<accession>A0A1J9R240</accession>
<dbReference type="OrthoDB" id="4188857at2759"/>